<dbReference type="EMBL" id="JAFBEC010000008">
    <property type="protein sequence ID" value="MBM7633821.1"/>
    <property type="molecule type" value="Genomic_DNA"/>
</dbReference>
<organism evidence="1 2">
    <name type="scientific">Geomicrobium sediminis</name>
    <dbReference type="NCBI Taxonomy" id="1347788"/>
    <lineage>
        <taxon>Bacteria</taxon>
        <taxon>Bacillati</taxon>
        <taxon>Bacillota</taxon>
        <taxon>Bacilli</taxon>
        <taxon>Bacillales</taxon>
        <taxon>Geomicrobium</taxon>
    </lineage>
</organism>
<comment type="caution">
    <text evidence="1">The sequence shown here is derived from an EMBL/GenBank/DDBJ whole genome shotgun (WGS) entry which is preliminary data.</text>
</comment>
<accession>A0ABS2PEP6</accession>
<dbReference type="RefSeq" id="WP_204698536.1">
    <property type="nucleotide sequence ID" value="NZ_JAFBEC010000008.1"/>
</dbReference>
<protein>
    <submittedName>
        <fullName evidence="1">Uncharacterized protein YmfQ (DUF2313 family)</fullName>
    </submittedName>
</protein>
<evidence type="ECO:0000313" key="1">
    <source>
        <dbReference type="EMBL" id="MBM7633821.1"/>
    </source>
</evidence>
<gene>
    <name evidence="1" type="ORF">JOD17_002917</name>
</gene>
<sequence length="187" mass="21586">MNNPYEELLSYLPPHTHDEVTKAIFKGISPFIDSLTKDLDDTQRQSDPSKTTWLIEAWEHVYGVSLEPEDTLEDRRRRINTMRDAQDLTPVQFKVLLNRFAVNGGIWLIRDPETFTITAYAVRQDLVDYNGMIETAYGVLPANTIFRVNLSDRIVQRIGWIEEQKINMFVCPIPSDSLLPDEVLMPC</sequence>
<dbReference type="InterPro" id="IPR018755">
    <property type="entry name" value="Phage_Mu_Gp48"/>
</dbReference>
<evidence type="ECO:0000313" key="2">
    <source>
        <dbReference type="Proteomes" id="UP000741863"/>
    </source>
</evidence>
<keyword evidence="2" id="KW-1185">Reference proteome</keyword>
<dbReference type="Proteomes" id="UP000741863">
    <property type="component" value="Unassembled WGS sequence"/>
</dbReference>
<proteinExistence type="predicted"/>
<name>A0ABS2PEP6_9BACL</name>
<dbReference type="Pfam" id="PF10076">
    <property type="entry name" value="Phage_Mu_Gp48"/>
    <property type="match status" value="1"/>
</dbReference>
<reference evidence="1 2" key="1">
    <citation type="submission" date="2021-01" db="EMBL/GenBank/DDBJ databases">
        <title>Genomic Encyclopedia of Type Strains, Phase IV (KMG-IV): sequencing the most valuable type-strain genomes for metagenomic binning, comparative biology and taxonomic classification.</title>
        <authorList>
            <person name="Goeker M."/>
        </authorList>
    </citation>
    <scope>NUCLEOTIDE SEQUENCE [LARGE SCALE GENOMIC DNA]</scope>
    <source>
        <strain evidence="1 2">DSM 25540</strain>
    </source>
</reference>